<gene>
    <name evidence="2" type="ORF">H9632_04795</name>
</gene>
<reference evidence="2 3" key="1">
    <citation type="submission" date="2020-08" db="EMBL/GenBank/DDBJ databases">
        <title>A Genomic Blueprint of the Chicken Gut Microbiome.</title>
        <authorList>
            <person name="Gilroy R."/>
            <person name="Ravi A."/>
            <person name="Getino M."/>
            <person name="Pursley I."/>
            <person name="Horton D.L."/>
            <person name="Alikhan N.-F."/>
            <person name="Baker D."/>
            <person name="Gharbi K."/>
            <person name="Hall N."/>
            <person name="Watson M."/>
            <person name="Adriaenssens E.M."/>
            <person name="Foster-Nyarko E."/>
            <person name="Jarju S."/>
            <person name="Secka A."/>
            <person name="Antonio M."/>
            <person name="Oren A."/>
            <person name="Chaudhuri R."/>
            <person name="La Ragione R.M."/>
            <person name="Hildebrand F."/>
            <person name="Pallen M.J."/>
        </authorList>
    </citation>
    <scope>NUCLEOTIDE SEQUENCE [LARGE SCALE GENOMIC DNA]</scope>
    <source>
        <strain evidence="2 3">Sa1YVA6</strain>
    </source>
</reference>
<dbReference type="InterPro" id="IPR025870">
    <property type="entry name" value="Glyoxalase-like_dom"/>
</dbReference>
<accession>A0ABR8XKA4</accession>
<proteinExistence type="predicted"/>
<evidence type="ECO:0000259" key="1">
    <source>
        <dbReference type="Pfam" id="PF13468"/>
    </source>
</evidence>
<name>A0ABR8XKA4_9BACL</name>
<dbReference type="Gene3D" id="3.10.180.10">
    <property type="entry name" value="2,3-Dihydroxybiphenyl 1,2-Dioxygenase, domain 1"/>
    <property type="match status" value="1"/>
</dbReference>
<keyword evidence="3" id="KW-1185">Reference proteome</keyword>
<dbReference type="PANTHER" id="PTHR40265:SF1">
    <property type="entry name" value="GLYOXALASE-LIKE DOMAIN-CONTAINING PROTEIN"/>
    <property type="match status" value="1"/>
</dbReference>
<evidence type="ECO:0000313" key="2">
    <source>
        <dbReference type="EMBL" id="MBD8032376.1"/>
    </source>
</evidence>
<feature type="domain" description="Glyoxalase-like" evidence="1">
    <location>
        <begin position="4"/>
        <end position="189"/>
    </location>
</feature>
<dbReference type="PANTHER" id="PTHR40265">
    <property type="entry name" value="BLL2707 PROTEIN"/>
    <property type="match status" value="1"/>
</dbReference>
<sequence>MYQFDHLVHFVKQPEKTMQKLQQDGIHVVPGGSHEAWGTYNTLSYFDMSYIELIGIENEEKFKEAAKQKYTLHASYEQNRRKDGLTRFAIRTQTIEEDSEKFKQAGLEVFGPEHFTRTRDDGSIVGWQLLYIGHPNAKIELPFFIQWDEADSVRREELTERGIVAQHPLGNLKLDAIHFAVPNFDDVEQIAKLCEAEILKKEDLEQNAEYRIVLLGEVKLIFIKQVGEGIAWNYMIENGYGIKKAVLSGGTEDKTLSIDGARYEICKAVK</sequence>
<dbReference type="EMBL" id="JACSPW010000003">
    <property type="protein sequence ID" value="MBD8032376.1"/>
    <property type="molecule type" value="Genomic_DNA"/>
</dbReference>
<dbReference type="RefSeq" id="WP_191702977.1">
    <property type="nucleotide sequence ID" value="NZ_JACSPW010000003.1"/>
</dbReference>
<dbReference type="Proteomes" id="UP000600565">
    <property type="component" value="Unassembled WGS sequence"/>
</dbReference>
<protein>
    <submittedName>
        <fullName evidence="2">VOC family protein</fullName>
    </submittedName>
</protein>
<dbReference type="Pfam" id="PF13468">
    <property type="entry name" value="Glyoxalase_3"/>
    <property type="match status" value="1"/>
</dbReference>
<evidence type="ECO:0000313" key="3">
    <source>
        <dbReference type="Proteomes" id="UP000600565"/>
    </source>
</evidence>
<organism evidence="2 3">
    <name type="scientific">Solibacillus merdavium</name>
    <dbReference type="NCBI Taxonomy" id="2762218"/>
    <lineage>
        <taxon>Bacteria</taxon>
        <taxon>Bacillati</taxon>
        <taxon>Bacillota</taxon>
        <taxon>Bacilli</taxon>
        <taxon>Bacillales</taxon>
        <taxon>Caryophanaceae</taxon>
        <taxon>Solibacillus</taxon>
    </lineage>
</organism>
<comment type="caution">
    <text evidence="2">The sequence shown here is derived from an EMBL/GenBank/DDBJ whole genome shotgun (WGS) entry which is preliminary data.</text>
</comment>
<dbReference type="InterPro" id="IPR029068">
    <property type="entry name" value="Glyas_Bleomycin-R_OHBP_Dase"/>
</dbReference>
<dbReference type="SUPFAM" id="SSF54593">
    <property type="entry name" value="Glyoxalase/Bleomycin resistance protein/Dihydroxybiphenyl dioxygenase"/>
    <property type="match status" value="1"/>
</dbReference>